<dbReference type="PROSITE" id="PS51465">
    <property type="entry name" value="KAZAL_2"/>
    <property type="match status" value="1"/>
</dbReference>
<dbReference type="SUPFAM" id="SSF100895">
    <property type="entry name" value="Kazal-type serine protease inhibitors"/>
    <property type="match status" value="1"/>
</dbReference>
<dbReference type="WBParaSite" id="PEQ_0001289401-mRNA-1">
    <property type="protein sequence ID" value="PEQ_0001289401-mRNA-1"/>
    <property type="gene ID" value="PEQ_0001289401"/>
</dbReference>
<evidence type="ECO:0000313" key="2">
    <source>
        <dbReference type="Proteomes" id="UP000887564"/>
    </source>
</evidence>
<proteinExistence type="predicted"/>
<evidence type="ECO:0000259" key="1">
    <source>
        <dbReference type="PROSITE" id="PS51465"/>
    </source>
</evidence>
<dbReference type="Gene3D" id="3.30.60.30">
    <property type="match status" value="1"/>
</dbReference>
<organism evidence="2 3">
    <name type="scientific">Parascaris equorum</name>
    <name type="common">Equine roundworm</name>
    <dbReference type="NCBI Taxonomy" id="6256"/>
    <lineage>
        <taxon>Eukaryota</taxon>
        <taxon>Metazoa</taxon>
        <taxon>Ecdysozoa</taxon>
        <taxon>Nematoda</taxon>
        <taxon>Chromadorea</taxon>
        <taxon>Rhabditida</taxon>
        <taxon>Spirurina</taxon>
        <taxon>Ascaridomorpha</taxon>
        <taxon>Ascaridoidea</taxon>
        <taxon>Ascarididae</taxon>
        <taxon>Parascaris</taxon>
    </lineage>
</organism>
<dbReference type="Pfam" id="PF07648">
    <property type="entry name" value="Kazal_2"/>
    <property type="match status" value="1"/>
</dbReference>
<dbReference type="InterPro" id="IPR002350">
    <property type="entry name" value="Kazal_dom"/>
</dbReference>
<name>A0A914S6S8_PAREQ</name>
<dbReference type="Proteomes" id="UP000887564">
    <property type="component" value="Unplaced"/>
</dbReference>
<accession>A0A914S6S8</accession>
<dbReference type="AlphaFoldDB" id="A0A914S6S8"/>
<evidence type="ECO:0000313" key="3">
    <source>
        <dbReference type="WBParaSite" id="PEQ_0001289401-mRNA-1"/>
    </source>
</evidence>
<protein>
    <submittedName>
        <fullName evidence="3">Kazal-like domain-containing protein</fullName>
    </submittedName>
</protein>
<feature type="domain" description="Kazal-like" evidence="1">
    <location>
        <begin position="52"/>
        <end position="84"/>
    </location>
</feature>
<sequence>MGHFVIRAEPSIAFEITLYKCELIEDYGNNWGESMQKAVESLTIWNFSGQCECKTSCKETGPTVCGTDNVTYASECHLSVRSLN</sequence>
<dbReference type="InterPro" id="IPR036058">
    <property type="entry name" value="Kazal_dom_sf"/>
</dbReference>
<reference evidence="3" key="1">
    <citation type="submission" date="2022-11" db="UniProtKB">
        <authorList>
            <consortium name="WormBaseParasite"/>
        </authorList>
    </citation>
    <scope>IDENTIFICATION</scope>
</reference>
<keyword evidence="2" id="KW-1185">Reference proteome</keyword>